<comment type="caution">
    <text evidence="7">Lacks conserved residue(s) required for the propagation of feature annotation.</text>
</comment>
<keyword evidence="6" id="KW-1015">Disulfide bond</keyword>
<evidence type="ECO:0000256" key="3">
    <source>
        <dbReference type="ARBA" id="ARBA00022801"/>
    </source>
</evidence>
<keyword evidence="5 7" id="KW-0482">Metalloprotease</keyword>
<dbReference type="EC" id="3.4.24.-" evidence="8"/>
<evidence type="ECO:0000256" key="2">
    <source>
        <dbReference type="ARBA" id="ARBA00022723"/>
    </source>
</evidence>
<dbReference type="SMART" id="SM00235">
    <property type="entry name" value="ZnMc"/>
    <property type="match status" value="1"/>
</dbReference>
<evidence type="ECO:0000256" key="1">
    <source>
        <dbReference type="ARBA" id="ARBA00022670"/>
    </source>
</evidence>
<feature type="binding site" evidence="7">
    <location>
        <position position="152"/>
    </location>
    <ligand>
        <name>Zn(2+)</name>
        <dbReference type="ChEBI" id="CHEBI:29105"/>
        <note>catalytic</note>
    </ligand>
</feature>
<comment type="cofactor">
    <cofactor evidence="7 8">
        <name>Zn(2+)</name>
        <dbReference type="ChEBI" id="CHEBI:29105"/>
    </cofactor>
    <text evidence="7 8">Binds 1 zinc ion per subunit.</text>
</comment>
<feature type="binding site" evidence="7">
    <location>
        <position position="162"/>
    </location>
    <ligand>
        <name>Zn(2+)</name>
        <dbReference type="ChEBI" id="CHEBI:29105"/>
        <note>catalytic</note>
    </ligand>
</feature>
<evidence type="ECO:0000313" key="10">
    <source>
        <dbReference type="EMBL" id="RCN47500.1"/>
    </source>
</evidence>
<keyword evidence="2 7" id="KW-0479">Metal-binding</keyword>
<organism evidence="10 11">
    <name type="scientific">Ancylostoma caninum</name>
    <name type="common">Dog hookworm</name>
    <dbReference type="NCBI Taxonomy" id="29170"/>
    <lineage>
        <taxon>Eukaryota</taxon>
        <taxon>Metazoa</taxon>
        <taxon>Ecdysozoa</taxon>
        <taxon>Nematoda</taxon>
        <taxon>Chromadorea</taxon>
        <taxon>Rhabditida</taxon>
        <taxon>Rhabditina</taxon>
        <taxon>Rhabditomorpha</taxon>
        <taxon>Strongyloidea</taxon>
        <taxon>Ancylostomatidae</taxon>
        <taxon>Ancylostomatinae</taxon>
        <taxon>Ancylostoma</taxon>
    </lineage>
</organism>
<dbReference type="SUPFAM" id="SSF55486">
    <property type="entry name" value="Metalloproteases ('zincins'), catalytic domain"/>
    <property type="match status" value="1"/>
</dbReference>
<dbReference type="GO" id="GO:0006508">
    <property type="term" value="P:proteolysis"/>
    <property type="evidence" value="ECO:0007669"/>
    <property type="project" value="UniProtKB-KW"/>
</dbReference>
<keyword evidence="4 7" id="KW-0862">Zinc</keyword>
<dbReference type="InterPro" id="IPR024079">
    <property type="entry name" value="MetalloPept_cat_dom_sf"/>
</dbReference>
<dbReference type="Pfam" id="PF01400">
    <property type="entry name" value="Astacin"/>
    <property type="match status" value="1"/>
</dbReference>
<evidence type="ECO:0000256" key="8">
    <source>
        <dbReference type="RuleBase" id="RU361183"/>
    </source>
</evidence>
<dbReference type="Gene3D" id="3.40.390.10">
    <property type="entry name" value="Collagenase (Catalytic Domain)"/>
    <property type="match status" value="1"/>
</dbReference>
<comment type="caution">
    <text evidence="10">The sequence shown here is derived from an EMBL/GenBank/DDBJ whole genome shotgun (WGS) entry which is preliminary data.</text>
</comment>
<name>A0A368GWV2_ANCCA</name>
<dbReference type="InterPro" id="IPR006026">
    <property type="entry name" value="Peptidase_Metallo"/>
</dbReference>
<keyword evidence="11" id="KW-1185">Reference proteome</keyword>
<dbReference type="OrthoDB" id="291007at2759"/>
<feature type="domain" description="Peptidase M12A" evidence="9">
    <location>
        <begin position="59"/>
        <end position="254"/>
    </location>
</feature>
<dbReference type="Proteomes" id="UP000252519">
    <property type="component" value="Unassembled WGS sequence"/>
</dbReference>
<dbReference type="GO" id="GO:0008270">
    <property type="term" value="F:zinc ion binding"/>
    <property type="evidence" value="ECO:0007669"/>
    <property type="project" value="UniProtKB-UniRule"/>
</dbReference>
<dbReference type="PANTHER" id="PTHR10127">
    <property type="entry name" value="DISCOIDIN, CUB, EGF, LAMININ , AND ZINC METALLOPROTEASE DOMAIN CONTAINING"/>
    <property type="match status" value="1"/>
</dbReference>
<keyword evidence="1 7" id="KW-0645">Protease</keyword>
<evidence type="ECO:0000256" key="4">
    <source>
        <dbReference type="ARBA" id="ARBA00022833"/>
    </source>
</evidence>
<dbReference type="AlphaFoldDB" id="A0A368GWV2"/>
<protein>
    <recommendedName>
        <fullName evidence="8">Metalloendopeptidase</fullName>
        <ecNumber evidence="8">3.4.24.-</ecNumber>
    </recommendedName>
</protein>
<dbReference type="InterPro" id="IPR034035">
    <property type="entry name" value="Astacin-like_dom"/>
</dbReference>
<evidence type="ECO:0000256" key="6">
    <source>
        <dbReference type="ARBA" id="ARBA00023157"/>
    </source>
</evidence>
<evidence type="ECO:0000313" key="11">
    <source>
        <dbReference type="Proteomes" id="UP000252519"/>
    </source>
</evidence>
<accession>A0A368GWV2</accession>
<keyword evidence="3 7" id="KW-0378">Hydrolase</keyword>
<dbReference type="PRINTS" id="PR00480">
    <property type="entry name" value="ASTACIN"/>
</dbReference>
<dbReference type="PROSITE" id="PS51864">
    <property type="entry name" value="ASTACIN"/>
    <property type="match status" value="1"/>
</dbReference>
<feature type="binding site" evidence="7">
    <location>
        <position position="156"/>
    </location>
    <ligand>
        <name>Zn(2+)</name>
        <dbReference type="ChEBI" id="CHEBI:29105"/>
        <note>catalytic</note>
    </ligand>
</feature>
<dbReference type="CDD" id="cd04280">
    <property type="entry name" value="ZnMc_astacin_like"/>
    <property type="match status" value="1"/>
</dbReference>
<dbReference type="PANTHER" id="PTHR10127:SF780">
    <property type="entry name" value="METALLOENDOPEPTIDASE"/>
    <property type="match status" value="1"/>
</dbReference>
<feature type="active site" evidence="7">
    <location>
        <position position="153"/>
    </location>
</feature>
<gene>
    <name evidence="10" type="ORF">ANCCAN_06397</name>
</gene>
<reference evidence="10 11" key="1">
    <citation type="submission" date="2014-10" db="EMBL/GenBank/DDBJ databases">
        <title>Draft genome of the hookworm Ancylostoma caninum.</title>
        <authorList>
            <person name="Mitreva M."/>
        </authorList>
    </citation>
    <scope>NUCLEOTIDE SEQUENCE [LARGE SCALE GENOMIC DNA]</scope>
    <source>
        <strain evidence="10 11">Baltimore</strain>
    </source>
</reference>
<evidence type="ECO:0000259" key="9">
    <source>
        <dbReference type="PROSITE" id="PS51864"/>
    </source>
</evidence>
<dbReference type="InterPro" id="IPR001506">
    <property type="entry name" value="Peptidase_M12A"/>
</dbReference>
<evidence type="ECO:0000256" key="5">
    <source>
        <dbReference type="ARBA" id="ARBA00023049"/>
    </source>
</evidence>
<dbReference type="EMBL" id="JOJR01000061">
    <property type="protein sequence ID" value="RCN47500.1"/>
    <property type="molecule type" value="Genomic_DNA"/>
</dbReference>
<sequence>MVLLVQIGAFSTADTERDFDTSGIGKLYQDDIILTPEQYEQFVSEAGAERGEDLRKKRQVFRGKDHLKNVWGETIYYQFDPHAGTSLKEEFRSAAKTWEQDTCINFKESYSANEGLYITPQSARCASHVGKIGGWQGLYLGRGCESFGKIAHELGHALGLVHTVSRHDRDKYIMVDTINIKKEYAKQFIRQNKTVKTYGLGYDHGSIMHYRQRSGLSNDDYLIIPFDSKYKNTLGSEMISFADLTMINRHYNCTDGYKKCHYWIKWKEIAPEQLRAEE</sequence>
<proteinExistence type="predicted"/>
<evidence type="ECO:0000256" key="7">
    <source>
        <dbReference type="PROSITE-ProRule" id="PRU01211"/>
    </source>
</evidence>
<dbReference type="GO" id="GO:0004222">
    <property type="term" value="F:metalloendopeptidase activity"/>
    <property type="evidence" value="ECO:0007669"/>
    <property type="project" value="UniProtKB-UniRule"/>
</dbReference>